<sequence>MHIIAVGLNYRTAPVEIREKFAFMAEELASALQRLRQTNSILECVIVGTCNRTEIYAVVDRMTLCGHYIREFMENWFGVSRHNFNKHLYIYEDRQAVEHLFRVTSGLDSMVIGETQILGQVRDAFLLAQQEKTTGTLFNTLFKQSITLAKRAHSETSIGENAVSVSYAAVELGKRIFGSYANKTVVIIGAGKMSELTAKHLHAGGVRKVLVVNRTSSRAKELAEKFHGIACSMDQLADCLAEADIVISSTGASKIVLTKADVQRVLPKRKSRPLFMIDIAVPRDLDPAIGDLANVYLYDIDDLHSIVDSNLAERRKEAVKIEGMIAEGIAAFEQWYKMIGMGPVINALQTKANRIHEDTLESILNKLPELDERQVKVIRKLTKSIVTQMLRDPIQRVKEMAGEKKGDEALELFTQFFALEALLEEKKETERLETKERSAPVHVRQLVSARADEPQVDIRGLAGAEMLVRP</sequence>
<evidence type="ECO:0000259" key="15">
    <source>
        <dbReference type="Pfam" id="PF00745"/>
    </source>
</evidence>
<reference evidence="18 19" key="1">
    <citation type="journal article" date="2009" name="Int. J. Syst. Evol. Microbiol.">
        <title>Paenibacillus contaminans sp. nov., isolated from a contaminated laboratory plate.</title>
        <authorList>
            <person name="Chou J.H."/>
            <person name="Lee J.H."/>
            <person name="Lin M.C."/>
            <person name="Chang P.S."/>
            <person name="Arun A.B."/>
            <person name="Young C.C."/>
            <person name="Chen W.M."/>
        </authorList>
    </citation>
    <scope>NUCLEOTIDE SEQUENCE [LARGE SCALE GENOMIC DNA]</scope>
    <source>
        <strain evidence="18 19">CKOBP-6</strain>
    </source>
</reference>
<evidence type="ECO:0000256" key="13">
    <source>
        <dbReference type="PIRSR" id="PIRSR000445-4"/>
    </source>
</evidence>
<dbReference type="RefSeq" id="WP_113030335.1">
    <property type="nucleotide sequence ID" value="NZ_QMFB01000003.1"/>
</dbReference>
<dbReference type="EMBL" id="QMFB01000003">
    <property type="protein sequence ID" value="RAV22025.1"/>
    <property type="molecule type" value="Genomic_DNA"/>
</dbReference>
<dbReference type="SUPFAM" id="SSF69075">
    <property type="entry name" value="Glutamyl tRNA-reductase dimerization domain"/>
    <property type="match status" value="1"/>
</dbReference>
<evidence type="ECO:0000256" key="6">
    <source>
        <dbReference type="ARBA" id="ARBA00023244"/>
    </source>
</evidence>
<dbReference type="CDD" id="cd05213">
    <property type="entry name" value="NAD_bind_Glutamyl_tRNA_reduct"/>
    <property type="match status" value="1"/>
</dbReference>
<dbReference type="FunFam" id="3.30.460.30:FF:000001">
    <property type="entry name" value="Glutamyl-tRNA reductase"/>
    <property type="match status" value="1"/>
</dbReference>
<feature type="binding site" evidence="9 11">
    <location>
        <position position="120"/>
    </location>
    <ligand>
        <name>substrate</name>
    </ligand>
</feature>
<dbReference type="Proteomes" id="UP000250369">
    <property type="component" value="Unassembled WGS sequence"/>
</dbReference>
<comment type="caution">
    <text evidence="18">The sequence shown here is derived from an EMBL/GenBank/DDBJ whole genome shotgun (WGS) entry which is preliminary data.</text>
</comment>
<dbReference type="InterPro" id="IPR036453">
    <property type="entry name" value="GluRdtase_dimer_dom_sf"/>
</dbReference>
<feature type="binding site" evidence="9 11">
    <location>
        <begin position="114"/>
        <end position="116"/>
    </location>
    <ligand>
        <name>substrate</name>
    </ligand>
</feature>
<comment type="domain">
    <text evidence="9">Possesses an unusual extended V-shaped dimeric structure with each monomer consisting of three distinct domains arranged along a curved 'spinal' alpha-helix. The N-terminal catalytic domain specifically recognizes the glutamate moiety of the substrate. The second domain is the NADPH-binding domain, and the third C-terminal domain is responsible for dimerization.</text>
</comment>
<comment type="miscellaneous">
    <text evidence="9">During catalysis, the active site Cys acts as a nucleophile attacking the alpha-carbonyl group of tRNA-bound glutamate with the formation of a thioester intermediate between enzyme and glutamate, and the concomitant release of tRNA(Glu). The thioester intermediate is finally reduced by direct hydride transfer from NADPH, to form the product GSA.</text>
</comment>
<comment type="subunit">
    <text evidence="9">Homodimer.</text>
</comment>
<dbReference type="Pfam" id="PF05201">
    <property type="entry name" value="GlutR_N"/>
    <property type="match status" value="1"/>
</dbReference>
<dbReference type="NCBIfam" id="TIGR01035">
    <property type="entry name" value="hemA"/>
    <property type="match status" value="1"/>
</dbReference>
<dbReference type="NCBIfam" id="NF000744">
    <property type="entry name" value="PRK00045.1-3"/>
    <property type="match status" value="1"/>
</dbReference>
<feature type="active site" description="Nucleophile" evidence="9 10">
    <location>
        <position position="50"/>
    </location>
</feature>
<dbReference type="PIRSF" id="PIRSF000445">
    <property type="entry name" value="4pyrrol_synth_GluRdtase"/>
    <property type="match status" value="1"/>
</dbReference>
<protein>
    <recommendedName>
        <fullName evidence="8 9">Glutamyl-tRNA reductase</fullName>
        <shortName evidence="9">GluTR</shortName>
        <ecNumber evidence="3 9">1.2.1.70</ecNumber>
    </recommendedName>
</protein>
<dbReference type="SUPFAM" id="SSF51735">
    <property type="entry name" value="NAD(P)-binding Rossmann-fold domains"/>
    <property type="match status" value="1"/>
</dbReference>
<dbReference type="PROSITE" id="PS00747">
    <property type="entry name" value="GLUTR"/>
    <property type="match status" value="1"/>
</dbReference>
<dbReference type="Pfam" id="PF00745">
    <property type="entry name" value="GlutR_dimer"/>
    <property type="match status" value="1"/>
</dbReference>
<evidence type="ECO:0000256" key="12">
    <source>
        <dbReference type="PIRSR" id="PIRSR000445-3"/>
    </source>
</evidence>
<evidence type="ECO:0000256" key="7">
    <source>
        <dbReference type="ARBA" id="ARBA00047464"/>
    </source>
</evidence>
<gene>
    <name evidence="9" type="primary">hemA</name>
    <name evidence="18" type="ORF">DQG23_08290</name>
</gene>
<feature type="binding site" evidence="9 11">
    <location>
        <begin position="49"/>
        <end position="52"/>
    </location>
    <ligand>
        <name>substrate</name>
    </ligand>
</feature>
<keyword evidence="5 9" id="KW-0560">Oxidoreductase</keyword>
<keyword evidence="4 9" id="KW-0521">NADP</keyword>
<feature type="domain" description="Tetrapyrrole biosynthesis glutamyl-tRNA reductase dimerisation" evidence="15">
    <location>
        <begin position="320"/>
        <end position="419"/>
    </location>
</feature>
<evidence type="ECO:0000256" key="5">
    <source>
        <dbReference type="ARBA" id="ARBA00023002"/>
    </source>
</evidence>
<evidence type="ECO:0000259" key="16">
    <source>
        <dbReference type="Pfam" id="PF01488"/>
    </source>
</evidence>
<dbReference type="GO" id="GO:0008883">
    <property type="term" value="F:glutamyl-tRNA reductase activity"/>
    <property type="evidence" value="ECO:0007669"/>
    <property type="project" value="UniProtKB-UniRule"/>
</dbReference>
<dbReference type="AlphaFoldDB" id="A0A329MQ51"/>
<proteinExistence type="inferred from homology"/>
<dbReference type="EC" id="1.2.1.70" evidence="3 9"/>
<dbReference type="Gene3D" id="3.40.50.720">
    <property type="entry name" value="NAD(P)-binding Rossmann-like Domain"/>
    <property type="match status" value="1"/>
</dbReference>
<dbReference type="GO" id="GO:0050661">
    <property type="term" value="F:NADP binding"/>
    <property type="evidence" value="ECO:0007669"/>
    <property type="project" value="InterPro"/>
</dbReference>
<comment type="catalytic activity">
    <reaction evidence="7 9 14">
        <text>(S)-4-amino-5-oxopentanoate + tRNA(Glu) + NADP(+) = L-glutamyl-tRNA(Glu) + NADPH + H(+)</text>
        <dbReference type="Rhea" id="RHEA:12344"/>
        <dbReference type="Rhea" id="RHEA-COMP:9663"/>
        <dbReference type="Rhea" id="RHEA-COMP:9680"/>
        <dbReference type="ChEBI" id="CHEBI:15378"/>
        <dbReference type="ChEBI" id="CHEBI:57501"/>
        <dbReference type="ChEBI" id="CHEBI:57783"/>
        <dbReference type="ChEBI" id="CHEBI:58349"/>
        <dbReference type="ChEBI" id="CHEBI:78442"/>
        <dbReference type="ChEBI" id="CHEBI:78520"/>
        <dbReference type="EC" id="1.2.1.70"/>
    </reaction>
</comment>
<evidence type="ECO:0000256" key="4">
    <source>
        <dbReference type="ARBA" id="ARBA00022857"/>
    </source>
</evidence>
<organism evidence="18 19">
    <name type="scientific">Paenibacillus contaminans</name>
    <dbReference type="NCBI Taxonomy" id="450362"/>
    <lineage>
        <taxon>Bacteria</taxon>
        <taxon>Bacillati</taxon>
        <taxon>Bacillota</taxon>
        <taxon>Bacilli</taxon>
        <taxon>Bacillales</taxon>
        <taxon>Paenibacillaceae</taxon>
        <taxon>Paenibacillus</taxon>
    </lineage>
</organism>
<evidence type="ECO:0000256" key="3">
    <source>
        <dbReference type="ARBA" id="ARBA00012970"/>
    </source>
</evidence>
<evidence type="ECO:0000256" key="9">
    <source>
        <dbReference type="HAMAP-Rule" id="MF_00087"/>
    </source>
</evidence>
<dbReference type="Gene3D" id="3.30.460.30">
    <property type="entry name" value="Glutamyl-tRNA reductase, N-terminal domain"/>
    <property type="match status" value="1"/>
</dbReference>
<dbReference type="PANTHER" id="PTHR43013:SF1">
    <property type="entry name" value="GLUTAMYL-TRNA REDUCTASE"/>
    <property type="match status" value="1"/>
</dbReference>
<name>A0A329MQ51_9BACL</name>
<feature type="domain" description="Glutamyl-tRNA reductase N-terminal" evidence="17">
    <location>
        <begin position="6"/>
        <end position="156"/>
    </location>
</feature>
<evidence type="ECO:0000259" key="17">
    <source>
        <dbReference type="Pfam" id="PF05201"/>
    </source>
</evidence>
<feature type="domain" description="Quinate/shikimate 5-dehydrogenase/glutamyl-tRNA reductase" evidence="16">
    <location>
        <begin position="171"/>
        <end position="306"/>
    </location>
</feature>
<evidence type="ECO:0000256" key="1">
    <source>
        <dbReference type="ARBA" id="ARBA00005059"/>
    </source>
</evidence>
<evidence type="ECO:0000313" key="18">
    <source>
        <dbReference type="EMBL" id="RAV22025.1"/>
    </source>
</evidence>
<dbReference type="OrthoDB" id="110209at2"/>
<comment type="pathway">
    <text evidence="1 9 14">Porphyrin-containing compound metabolism; protoporphyrin-IX biosynthesis; 5-aminolevulinate from L-glutamyl-tRNA(Glu): step 1/2.</text>
</comment>
<evidence type="ECO:0000256" key="8">
    <source>
        <dbReference type="ARBA" id="ARBA00068659"/>
    </source>
</evidence>
<dbReference type="UniPathway" id="UPA00251">
    <property type="reaction ID" value="UER00316"/>
</dbReference>
<dbReference type="FunFam" id="3.40.50.720:FF:000031">
    <property type="entry name" value="Glutamyl-tRNA reductase"/>
    <property type="match status" value="1"/>
</dbReference>
<dbReference type="InterPro" id="IPR015896">
    <property type="entry name" value="4pyrrol_synth_GluRdtase_dimer"/>
</dbReference>
<dbReference type="SUPFAM" id="SSF69742">
    <property type="entry name" value="Glutamyl tRNA-reductase catalytic, N-terminal domain"/>
    <property type="match status" value="1"/>
</dbReference>
<dbReference type="InterPro" id="IPR015895">
    <property type="entry name" value="4pyrrol_synth_GluRdtase_N"/>
</dbReference>
<dbReference type="Pfam" id="PF01488">
    <property type="entry name" value="Shikimate_DH"/>
    <property type="match status" value="1"/>
</dbReference>
<dbReference type="InterPro" id="IPR000343">
    <property type="entry name" value="4pyrrol_synth_GluRdtase"/>
</dbReference>
<dbReference type="InterPro" id="IPR006151">
    <property type="entry name" value="Shikm_DH/Glu-tRNA_Rdtase"/>
</dbReference>
<keyword evidence="6 9" id="KW-0627">Porphyrin biosynthesis</keyword>
<accession>A0A329MQ51</accession>
<dbReference type="GO" id="GO:0019353">
    <property type="term" value="P:protoporphyrinogen IX biosynthetic process from glutamate"/>
    <property type="evidence" value="ECO:0007669"/>
    <property type="project" value="TreeGrafter"/>
</dbReference>
<feature type="site" description="Important for activity" evidence="9 13">
    <location>
        <position position="99"/>
    </location>
</feature>
<feature type="binding site" evidence="9 11">
    <location>
        <position position="109"/>
    </location>
    <ligand>
        <name>substrate</name>
    </ligand>
</feature>
<keyword evidence="19" id="KW-1185">Reference proteome</keyword>
<feature type="binding site" evidence="9 12">
    <location>
        <begin position="189"/>
        <end position="194"/>
    </location>
    <ligand>
        <name>NADP(+)</name>
        <dbReference type="ChEBI" id="CHEBI:58349"/>
    </ligand>
</feature>
<dbReference type="InterPro" id="IPR036291">
    <property type="entry name" value="NAD(P)-bd_dom_sf"/>
</dbReference>
<evidence type="ECO:0000256" key="11">
    <source>
        <dbReference type="PIRSR" id="PIRSR000445-2"/>
    </source>
</evidence>
<evidence type="ECO:0000256" key="14">
    <source>
        <dbReference type="RuleBase" id="RU000584"/>
    </source>
</evidence>
<evidence type="ECO:0000256" key="10">
    <source>
        <dbReference type="PIRSR" id="PIRSR000445-1"/>
    </source>
</evidence>
<dbReference type="InterPro" id="IPR036343">
    <property type="entry name" value="GluRdtase_N_sf"/>
</dbReference>
<comment type="similarity">
    <text evidence="2 9 14">Belongs to the glutamyl-tRNA reductase family.</text>
</comment>
<evidence type="ECO:0000256" key="2">
    <source>
        <dbReference type="ARBA" id="ARBA00005916"/>
    </source>
</evidence>
<dbReference type="InterPro" id="IPR018214">
    <property type="entry name" value="GluRdtase_CS"/>
</dbReference>
<dbReference type="PANTHER" id="PTHR43013">
    <property type="entry name" value="GLUTAMYL-TRNA REDUCTASE"/>
    <property type="match status" value="1"/>
</dbReference>
<evidence type="ECO:0000313" key="19">
    <source>
        <dbReference type="Proteomes" id="UP000250369"/>
    </source>
</evidence>
<comment type="function">
    <text evidence="9">Catalyzes the NADPH-dependent reduction of glutamyl-tRNA(Glu) to glutamate 1-semialdehyde (GSA).</text>
</comment>
<dbReference type="HAMAP" id="MF_00087">
    <property type="entry name" value="Glu_tRNA_reductase"/>
    <property type="match status" value="1"/>
</dbReference>